<dbReference type="Proteomes" id="UP000289886">
    <property type="component" value="Unassembled WGS sequence"/>
</dbReference>
<feature type="region of interest" description="Disordered" evidence="1">
    <location>
        <begin position="50"/>
        <end position="91"/>
    </location>
</feature>
<evidence type="ECO:0000313" key="2">
    <source>
        <dbReference type="EMBL" id="RXM91065.1"/>
    </source>
</evidence>
<proteinExistence type="predicted"/>
<protein>
    <submittedName>
        <fullName evidence="2">Uncharacterized protein</fullName>
    </submittedName>
</protein>
<comment type="caution">
    <text evidence="2">The sequence shown here is derived from an EMBL/GenBank/DDBJ whole genome shotgun (WGS) entry which is preliminary data.</text>
</comment>
<organism evidence="2 3">
    <name type="scientific">Acipenser ruthenus</name>
    <name type="common">Sterlet sturgeon</name>
    <dbReference type="NCBI Taxonomy" id="7906"/>
    <lineage>
        <taxon>Eukaryota</taxon>
        <taxon>Metazoa</taxon>
        <taxon>Chordata</taxon>
        <taxon>Craniata</taxon>
        <taxon>Vertebrata</taxon>
        <taxon>Euteleostomi</taxon>
        <taxon>Actinopterygii</taxon>
        <taxon>Chondrostei</taxon>
        <taxon>Acipenseriformes</taxon>
        <taxon>Acipenseridae</taxon>
        <taxon>Acipenser</taxon>
    </lineage>
</organism>
<evidence type="ECO:0000256" key="1">
    <source>
        <dbReference type="SAM" id="MobiDB-lite"/>
    </source>
</evidence>
<feature type="compositionally biased region" description="Basic and acidic residues" evidence="1">
    <location>
        <begin position="50"/>
        <end position="73"/>
    </location>
</feature>
<dbReference type="AlphaFoldDB" id="A0A444USB3"/>
<evidence type="ECO:0000313" key="3">
    <source>
        <dbReference type="Proteomes" id="UP000289886"/>
    </source>
</evidence>
<feature type="compositionally biased region" description="Basic and acidic residues" evidence="1">
    <location>
        <begin position="20"/>
        <end position="38"/>
    </location>
</feature>
<name>A0A444USB3_ACIRT</name>
<sequence length="123" mass="13315">MEPACIKVEPPEPEPVSLKQEPEPAHAKEDLPDPVHLKEEAGELRLVHVKVETAEDHAQEDPFESETVRVKTEEESEDVSEADPAGTSQGCIAESMNDLGLIHVKEEPVGPSLPPPSGRASQP</sequence>
<gene>
    <name evidence="2" type="ORF">EOD39_21563</name>
</gene>
<dbReference type="EMBL" id="SCEB01010582">
    <property type="protein sequence ID" value="RXM91065.1"/>
    <property type="molecule type" value="Genomic_DNA"/>
</dbReference>
<reference evidence="2 3" key="1">
    <citation type="submission" date="2019-01" db="EMBL/GenBank/DDBJ databases">
        <title>Draft Genome and Complete Hox-Cluster Characterization of the Sterlet Sturgeon (Acipenser ruthenus).</title>
        <authorList>
            <person name="Wei Q."/>
        </authorList>
    </citation>
    <scope>NUCLEOTIDE SEQUENCE [LARGE SCALE GENOMIC DNA]</scope>
    <source>
        <strain evidence="2">WHYD16114868_AA</strain>
        <tissue evidence="2">Blood</tissue>
    </source>
</reference>
<feature type="region of interest" description="Disordered" evidence="1">
    <location>
        <begin position="1"/>
        <end position="38"/>
    </location>
</feature>
<keyword evidence="3" id="KW-1185">Reference proteome</keyword>
<accession>A0A444USB3</accession>